<keyword evidence="1" id="KW-0812">Transmembrane</keyword>
<dbReference type="EMBL" id="UGHK01000002">
    <property type="protein sequence ID" value="STO72307.1"/>
    <property type="molecule type" value="Genomic_DNA"/>
</dbReference>
<name>A0A0F5EZC6_AVIPA</name>
<reference evidence="4 5" key="1">
    <citation type="submission" date="2018-06" db="EMBL/GenBank/DDBJ databases">
        <authorList>
            <consortium name="Pathogen Informatics"/>
            <person name="Doyle S."/>
        </authorList>
    </citation>
    <scope>NUCLEOTIDE SEQUENCE [LARGE SCALE GENOMIC DNA]</scope>
    <source>
        <strain evidence="3 5">NCTC10926</strain>
        <strain evidence="2 4">NCTC11296</strain>
    </source>
</reference>
<protein>
    <submittedName>
        <fullName evidence="2">Uncharacterized protein</fullName>
    </submittedName>
</protein>
<evidence type="ECO:0000313" key="3">
    <source>
        <dbReference type="EMBL" id="SUV40626.1"/>
    </source>
</evidence>
<proteinExistence type="predicted"/>
<dbReference type="Proteomes" id="UP000254620">
    <property type="component" value="Unassembled WGS sequence"/>
</dbReference>
<feature type="transmembrane region" description="Helical" evidence="1">
    <location>
        <begin position="12"/>
        <end position="45"/>
    </location>
</feature>
<dbReference type="AlphaFoldDB" id="A0A0F5EZC6"/>
<evidence type="ECO:0000313" key="2">
    <source>
        <dbReference type="EMBL" id="STO72307.1"/>
    </source>
</evidence>
<dbReference type="STRING" id="728.VY92_02725"/>
<gene>
    <name evidence="3" type="ORF">NCTC10926_02676</name>
    <name evidence="2" type="ORF">NCTC11296_02231</name>
</gene>
<sequence>MLHNFITFLQNFLLAAIDFAVMGSLVLFTLSAFCISSLGFVFATLLARGKDDNIIDIKAERVWFGEK</sequence>
<keyword evidence="1" id="KW-0472">Membrane</keyword>
<dbReference type="Proteomes" id="UP000254465">
    <property type="component" value="Unassembled WGS sequence"/>
</dbReference>
<dbReference type="RefSeq" id="WP_017805312.1">
    <property type="nucleotide sequence ID" value="NZ_JBANLW010000078.1"/>
</dbReference>
<organism evidence="2 4">
    <name type="scientific">Avibacterium paragallinarum</name>
    <name type="common">Haemophilus gallinarum</name>
    <dbReference type="NCBI Taxonomy" id="728"/>
    <lineage>
        <taxon>Bacteria</taxon>
        <taxon>Pseudomonadati</taxon>
        <taxon>Pseudomonadota</taxon>
        <taxon>Gammaproteobacteria</taxon>
        <taxon>Pasteurellales</taxon>
        <taxon>Pasteurellaceae</taxon>
        <taxon>Avibacterium</taxon>
    </lineage>
</organism>
<evidence type="ECO:0000256" key="1">
    <source>
        <dbReference type="SAM" id="Phobius"/>
    </source>
</evidence>
<evidence type="ECO:0000313" key="4">
    <source>
        <dbReference type="Proteomes" id="UP000254465"/>
    </source>
</evidence>
<dbReference type="OrthoDB" id="5689068at2"/>
<evidence type="ECO:0000313" key="5">
    <source>
        <dbReference type="Proteomes" id="UP000254620"/>
    </source>
</evidence>
<dbReference type="EMBL" id="UFSW01000002">
    <property type="protein sequence ID" value="SUV40626.1"/>
    <property type="molecule type" value="Genomic_DNA"/>
</dbReference>
<keyword evidence="1" id="KW-1133">Transmembrane helix</keyword>
<accession>A0A0F5EZC6</accession>